<dbReference type="STRING" id="1714355.BTO28_08320"/>
<evidence type="ECO:0000313" key="1">
    <source>
        <dbReference type="EMBL" id="OMP66991.1"/>
    </source>
</evidence>
<accession>A0A1V2A7K7</accession>
<proteinExistence type="predicted"/>
<gene>
    <name evidence="1" type="ORF">BTO28_08320</name>
</gene>
<comment type="caution">
    <text evidence="1">The sequence shown here is derived from an EMBL/GenBank/DDBJ whole genome shotgun (WGS) entry which is preliminary data.</text>
</comment>
<organism evidence="1 2">
    <name type="scientific">Domibacillus epiphyticus</name>
    <dbReference type="NCBI Taxonomy" id="1714355"/>
    <lineage>
        <taxon>Bacteria</taxon>
        <taxon>Bacillati</taxon>
        <taxon>Bacillota</taxon>
        <taxon>Bacilli</taxon>
        <taxon>Bacillales</taxon>
        <taxon>Bacillaceae</taxon>
        <taxon>Domibacillus</taxon>
    </lineage>
</organism>
<sequence length="92" mass="10393">MLLFFLITSSFRQGIMKKFIGIMLCEFDRVNLIVNELLGLSKPIDVVFKEQDIQPLLQDVVALMNSQAMMGNGLIQVDIEEEAPPIFCEQSS</sequence>
<protein>
    <submittedName>
        <fullName evidence="1">Uncharacterized protein</fullName>
    </submittedName>
</protein>
<dbReference type="AlphaFoldDB" id="A0A1V2A7K7"/>
<dbReference type="Proteomes" id="UP000188613">
    <property type="component" value="Unassembled WGS sequence"/>
</dbReference>
<reference evidence="1 2" key="1">
    <citation type="submission" date="2016-12" db="EMBL/GenBank/DDBJ databases">
        <title>Domibacillus sp. SAB 38T whole genome sequencing.</title>
        <authorList>
            <person name="Verma A."/>
            <person name="Ojha A.K."/>
            <person name="Krishnamurthi S."/>
        </authorList>
    </citation>
    <scope>NUCLEOTIDE SEQUENCE [LARGE SCALE GENOMIC DNA]</scope>
    <source>
        <strain evidence="1 2">SAB 38</strain>
    </source>
</reference>
<dbReference type="EMBL" id="MSFI01000012">
    <property type="protein sequence ID" value="OMP66991.1"/>
    <property type="molecule type" value="Genomic_DNA"/>
</dbReference>
<keyword evidence="2" id="KW-1185">Reference proteome</keyword>
<name>A0A1V2A7K7_9BACI</name>
<evidence type="ECO:0000313" key="2">
    <source>
        <dbReference type="Proteomes" id="UP000188613"/>
    </source>
</evidence>